<sequence>MSRAQAINIKSERLENHVNVFKNNAEQDEGNAKINWMNHLRRAGGTSGAARAKHASGGSSAARTDSNPRERRVKTIRTC</sequence>
<organism evidence="2 3">
    <name type="scientific">Iphiclides podalirius</name>
    <name type="common">scarce swallowtail</name>
    <dbReference type="NCBI Taxonomy" id="110791"/>
    <lineage>
        <taxon>Eukaryota</taxon>
        <taxon>Metazoa</taxon>
        <taxon>Ecdysozoa</taxon>
        <taxon>Arthropoda</taxon>
        <taxon>Hexapoda</taxon>
        <taxon>Insecta</taxon>
        <taxon>Pterygota</taxon>
        <taxon>Neoptera</taxon>
        <taxon>Endopterygota</taxon>
        <taxon>Lepidoptera</taxon>
        <taxon>Glossata</taxon>
        <taxon>Ditrysia</taxon>
        <taxon>Papilionoidea</taxon>
        <taxon>Papilionidae</taxon>
        <taxon>Papilioninae</taxon>
        <taxon>Iphiclides</taxon>
    </lineage>
</organism>
<gene>
    <name evidence="2" type="ORF">IPOD504_LOCUS493</name>
</gene>
<feature type="region of interest" description="Disordered" evidence="1">
    <location>
        <begin position="44"/>
        <end position="79"/>
    </location>
</feature>
<evidence type="ECO:0000256" key="1">
    <source>
        <dbReference type="SAM" id="MobiDB-lite"/>
    </source>
</evidence>
<dbReference type="Proteomes" id="UP000837857">
    <property type="component" value="Chromosome 1"/>
</dbReference>
<evidence type="ECO:0000313" key="2">
    <source>
        <dbReference type="EMBL" id="CAH2035291.1"/>
    </source>
</evidence>
<proteinExistence type="predicted"/>
<feature type="non-terminal residue" evidence="2">
    <location>
        <position position="79"/>
    </location>
</feature>
<reference evidence="2" key="1">
    <citation type="submission" date="2022-03" db="EMBL/GenBank/DDBJ databases">
        <authorList>
            <person name="Martin H S."/>
        </authorList>
    </citation>
    <scope>NUCLEOTIDE SEQUENCE</scope>
</reference>
<protein>
    <submittedName>
        <fullName evidence="2">Uncharacterized protein</fullName>
    </submittedName>
</protein>
<evidence type="ECO:0000313" key="3">
    <source>
        <dbReference type="Proteomes" id="UP000837857"/>
    </source>
</evidence>
<dbReference type="EMBL" id="OW152813">
    <property type="protein sequence ID" value="CAH2035291.1"/>
    <property type="molecule type" value="Genomic_DNA"/>
</dbReference>
<accession>A0ABN8HKM7</accession>
<name>A0ABN8HKM7_9NEOP</name>
<keyword evidence="3" id="KW-1185">Reference proteome</keyword>